<reference evidence="3 5" key="1">
    <citation type="submission" date="2017-03" db="EMBL/GenBank/DDBJ databases">
        <title>Draft genome sequence of Moraxella equi CCUG 4950T type strain.</title>
        <authorList>
            <person name="Salva-Serra F."/>
            <person name="Engstrom-Jakobsson H."/>
            <person name="Thorell K."/>
            <person name="Jaen-Luchoro D."/>
            <person name="Gonzales-Siles L."/>
            <person name="Karlsson R."/>
            <person name="Yazdan S."/>
            <person name="Boulund F."/>
            <person name="Johnning A."/>
            <person name="Engstrand L."/>
            <person name="Kristiansson E."/>
            <person name="Moore E."/>
        </authorList>
    </citation>
    <scope>NUCLEOTIDE SEQUENCE [LARGE SCALE GENOMIC DNA]</scope>
    <source>
        <strain evidence="3 5">CCUG 4950</strain>
    </source>
</reference>
<evidence type="ECO:0000313" key="3">
    <source>
        <dbReference type="EMBL" id="OPH38006.1"/>
    </source>
</evidence>
<evidence type="ECO:0000313" key="6">
    <source>
        <dbReference type="Proteomes" id="UP000254618"/>
    </source>
</evidence>
<feature type="signal peptide" evidence="1">
    <location>
        <begin position="1"/>
        <end position="25"/>
    </location>
</feature>
<reference evidence="4 6" key="2">
    <citation type="submission" date="2018-06" db="EMBL/GenBank/DDBJ databases">
        <authorList>
            <consortium name="Pathogen Informatics"/>
            <person name="Doyle S."/>
        </authorList>
    </citation>
    <scope>NUCLEOTIDE SEQUENCE [LARGE SCALE GENOMIC DNA]</scope>
    <source>
        <strain evidence="4 6">NCTC11012</strain>
    </source>
</reference>
<feature type="chain" id="PRO_5016682264" evidence="1">
    <location>
        <begin position="26"/>
        <end position="218"/>
    </location>
</feature>
<feature type="domain" description="Lcl C-terminal" evidence="2">
    <location>
        <begin position="36"/>
        <end position="216"/>
    </location>
</feature>
<dbReference type="RefSeq" id="WP_079325777.1">
    <property type="nucleotide sequence ID" value="NZ_MXAP01000069.1"/>
</dbReference>
<dbReference type="AlphaFoldDB" id="A0A378QRU4"/>
<keyword evidence="5" id="KW-1185">Reference proteome</keyword>
<sequence>MLKLFLTKSLLVALPMITLASTANAVSDTELMKKGIWRDPKTGLYWDRCSVGQTWNGTTCTGTPIELNWQDAKDYVKKFTNEQAKGGYTNWRLPTIQELSTIRYCSKGWFQNIETKKVSELTAQGRVEREVTTNHGTIMMTIPADNGGSLQVPEWCADGSIAPTLNAQIFPNSKDDPYWSSSPYANNSNNAWGAGFYYGSASYYNKDYSTYVRAVRSD</sequence>
<keyword evidence="1" id="KW-0732">Signal</keyword>
<evidence type="ECO:0000313" key="5">
    <source>
        <dbReference type="Proteomes" id="UP000190777"/>
    </source>
</evidence>
<evidence type="ECO:0000313" key="4">
    <source>
        <dbReference type="EMBL" id="STZ03508.1"/>
    </source>
</evidence>
<protein>
    <submittedName>
        <fullName evidence="4">Protein of uncharacterized function (DUF1566)</fullName>
    </submittedName>
</protein>
<dbReference type="Proteomes" id="UP000190777">
    <property type="component" value="Unassembled WGS sequence"/>
</dbReference>
<dbReference type="EMBL" id="UGQF01000001">
    <property type="protein sequence ID" value="STZ03508.1"/>
    <property type="molecule type" value="Genomic_DNA"/>
</dbReference>
<name>A0A378QRU4_9GAMM</name>
<dbReference type="EMBL" id="MXAP01000069">
    <property type="protein sequence ID" value="OPH38006.1"/>
    <property type="molecule type" value="Genomic_DNA"/>
</dbReference>
<dbReference type="Pfam" id="PF07603">
    <property type="entry name" value="Lcl_C"/>
    <property type="match status" value="1"/>
</dbReference>
<dbReference type="InterPro" id="IPR011460">
    <property type="entry name" value="Lcl_C"/>
</dbReference>
<gene>
    <name evidence="3" type="ORF">B5J93_07225</name>
    <name evidence="4" type="ORF">NCTC11012_01761</name>
</gene>
<dbReference type="PANTHER" id="PTHR35812:SF1">
    <property type="entry name" value="LIPOPROTEIN"/>
    <property type="match status" value="1"/>
</dbReference>
<evidence type="ECO:0000259" key="2">
    <source>
        <dbReference type="Pfam" id="PF07603"/>
    </source>
</evidence>
<proteinExistence type="predicted"/>
<dbReference type="Proteomes" id="UP000254618">
    <property type="component" value="Unassembled WGS sequence"/>
</dbReference>
<organism evidence="4 6">
    <name type="scientific">Moraxella equi</name>
    <dbReference type="NCBI Taxonomy" id="60442"/>
    <lineage>
        <taxon>Bacteria</taxon>
        <taxon>Pseudomonadati</taxon>
        <taxon>Pseudomonadota</taxon>
        <taxon>Gammaproteobacteria</taxon>
        <taxon>Moraxellales</taxon>
        <taxon>Moraxellaceae</taxon>
        <taxon>Moraxella</taxon>
    </lineage>
</organism>
<evidence type="ECO:0000256" key="1">
    <source>
        <dbReference type="SAM" id="SignalP"/>
    </source>
</evidence>
<accession>A0A378QRU4</accession>
<dbReference type="PANTHER" id="PTHR35812">
    <property type="entry name" value="LIPOPROTEIN"/>
    <property type="match status" value="1"/>
</dbReference>